<evidence type="ECO:0000256" key="11">
    <source>
        <dbReference type="SAM" id="MobiDB-lite"/>
    </source>
</evidence>
<comment type="caution">
    <text evidence="12">The sequence shown here is derived from an EMBL/GenBank/DDBJ whole genome shotgun (WGS) entry which is preliminary data.</text>
</comment>
<keyword evidence="12" id="KW-0969">Cilium</keyword>
<dbReference type="InterPro" id="IPR005503">
    <property type="entry name" value="FliL"/>
</dbReference>
<evidence type="ECO:0000256" key="10">
    <source>
        <dbReference type="RuleBase" id="RU364125"/>
    </source>
</evidence>
<accession>A0ABT8TJR0</accession>
<evidence type="ECO:0000256" key="1">
    <source>
        <dbReference type="ARBA" id="ARBA00002254"/>
    </source>
</evidence>
<evidence type="ECO:0000256" key="4">
    <source>
        <dbReference type="ARBA" id="ARBA00022475"/>
    </source>
</evidence>
<reference evidence="12" key="1">
    <citation type="submission" date="2023-07" db="EMBL/GenBank/DDBJ databases">
        <title>Gilvimarinus algae sp. nov., isolated from the surface of Kelp.</title>
        <authorList>
            <person name="Sun Y.Y."/>
            <person name="Gong Y."/>
            <person name="Du Z.J."/>
        </authorList>
    </citation>
    <scope>NUCLEOTIDE SEQUENCE</scope>
    <source>
        <strain evidence="12">SDUM040014</strain>
    </source>
</reference>
<keyword evidence="7 10" id="KW-0283">Flagellar rotation</keyword>
<comment type="subcellular location">
    <subcellularLocation>
        <location evidence="10">Cell inner membrane</location>
    </subcellularLocation>
    <subcellularLocation>
        <location evidence="2">Cell membrane</location>
        <topology evidence="2">Single-pass membrane protein</topology>
    </subcellularLocation>
</comment>
<evidence type="ECO:0000256" key="2">
    <source>
        <dbReference type="ARBA" id="ARBA00004162"/>
    </source>
</evidence>
<protein>
    <recommendedName>
        <fullName evidence="10">Flagellar protein FliL</fullName>
    </recommendedName>
</protein>
<organism evidence="12 13">
    <name type="scientific">Gilvimarinus algae</name>
    <dbReference type="NCBI Taxonomy" id="3058037"/>
    <lineage>
        <taxon>Bacteria</taxon>
        <taxon>Pseudomonadati</taxon>
        <taxon>Pseudomonadota</taxon>
        <taxon>Gammaproteobacteria</taxon>
        <taxon>Cellvibrionales</taxon>
        <taxon>Cellvibrionaceae</taxon>
        <taxon>Gilvimarinus</taxon>
    </lineage>
</organism>
<evidence type="ECO:0000256" key="5">
    <source>
        <dbReference type="ARBA" id="ARBA00022500"/>
    </source>
</evidence>
<evidence type="ECO:0000256" key="9">
    <source>
        <dbReference type="ARBA" id="ARBA00023136"/>
    </source>
</evidence>
<proteinExistence type="inferred from homology"/>
<evidence type="ECO:0000256" key="7">
    <source>
        <dbReference type="ARBA" id="ARBA00022779"/>
    </source>
</evidence>
<keyword evidence="9 10" id="KW-0472">Membrane</keyword>
<evidence type="ECO:0000313" key="13">
    <source>
        <dbReference type="Proteomes" id="UP001168380"/>
    </source>
</evidence>
<dbReference type="Proteomes" id="UP001168380">
    <property type="component" value="Unassembled WGS sequence"/>
</dbReference>
<sequence>MADNDRKDLDDDEENSAEDQEKTGGGKKKWIIIGVVALLLIVVSVVGTLFLLGTFDESEPAAEGEEVAAAEEAEVPAIQPAIYYPLKPEFVTNYEVRGRQRYMQVEMSFMLRDNDVVAAIELHMPAIRNALVMLMRGQSYEELQTAEGKELLRQQALLKVQEVLQQEIGKPGIEQVLFTNLVLQ</sequence>
<evidence type="ECO:0000256" key="3">
    <source>
        <dbReference type="ARBA" id="ARBA00008281"/>
    </source>
</evidence>
<evidence type="ECO:0000256" key="8">
    <source>
        <dbReference type="ARBA" id="ARBA00022989"/>
    </source>
</evidence>
<keyword evidence="10" id="KW-0997">Cell inner membrane</keyword>
<dbReference type="Pfam" id="PF03748">
    <property type="entry name" value="FliL"/>
    <property type="match status" value="1"/>
</dbReference>
<comment type="function">
    <text evidence="1 10">Controls the rotational direction of flagella during chemotaxis.</text>
</comment>
<keyword evidence="13" id="KW-1185">Reference proteome</keyword>
<keyword evidence="8 10" id="KW-1133">Transmembrane helix</keyword>
<dbReference type="RefSeq" id="WP_302712928.1">
    <property type="nucleotide sequence ID" value="NZ_JAULRT010000052.1"/>
</dbReference>
<dbReference type="PANTHER" id="PTHR35091">
    <property type="entry name" value="FLAGELLAR PROTEIN FLIL"/>
    <property type="match status" value="1"/>
</dbReference>
<feature type="region of interest" description="Disordered" evidence="11">
    <location>
        <begin position="1"/>
        <end position="22"/>
    </location>
</feature>
<keyword evidence="12" id="KW-0966">Cell projection</keyword>
<dbReference type="EMBL" id="JAULRT010000052">
    <property type="protein sequence ID" value="MDO3382587.1"/>
    <property type="molecule type" value="Genomic_DNA"/>
</dbReference>
<keyword evidence="12" id="KW-0282">Flagellum</keyword>
<gene>
    <name evidence="12" type="ORF">QWI16_10425</name>
</gene>
<keyword evidence="5 10" id="KW-0145">Chemotaxis</keyword>
<comment type="similarity">
    <text evidence="3 10">Belongs to the FliL family.</text>
</comment>
<feature type="transmembrane region" description="Helical" evidence="10">
    <location>
        <begin position="30"/>
        <end position="52"/>
    </location>
</feature>
<evidence type="ECO:0000313" key="12">
    <source>
        <dbReference type="EMBL" id="MDO3382587.1"/>
    </source>
</evidence>
<keyword evidence="6 10" id="KW-0812">Transmembrane</keyword>
<dbReference type="PANTHER" id="PTHR35091:SF2">
    <property type="entry name" value="FLAGELLAR PROTEIN FLIL"/>
    <property type="match status" value="1"/>
</dbReference>
<keyword evidence="4" id="KW-1003">Cell membrane</keyword>
<name>A0ABT8TJR0_9GAMM</name>
<evidence type="ECO:0000256" key="6">
    <source>
        <dbReference type="ARBA" id="ARBA00022692"/>
    </source>
</evidence>